<name>A0A7W8CRP9_9BACL</name>
<dbReference type="OrthoDB" id="2354159at2"/>
<accession>A0A7W8CRP9</accession>
<feature type="domain" description="PilZ" evidence="1">
    <location>
        <begin position="5"/>
        <end position="91"/>
    </location>
</feature>
<gene>
    <name evidence="2" type="ORF">HNQ44_000571</name>
</gene>
<dbReference type="Pfam" id="PF07238">
    <property type="entry name" value="PilZ"/>
    <property type="match status" value="1"/>
</dbReference>
<evidence type="ECO:0000313" key="3">
    <source>
        <dbReference type="Proteomes" id="UP000525923"/>
    </source>
</evidence>
<dbReference type="AlphaFoldDB" id="A0A7W8CRP9"/>
<dbReference type="EMBL" id="JACHHE010000001">
    <property type="protein sequence ID" value="MBB5179149.1"/>
    <property type="molecule type" value="Genomic_DNA"/>
</dbReference>
<dbReference type="Proteomes" id="UP000525923">
    <property type="component" value="Unassembled WGS sequence"/>
</dbReference>
<dbReference type="RefSeq" id="WP_135502295.1">
    <property type="nucleotide sequence ID" value="NZ_JACHHE010000001.1"/>
</dbReference>
<dbReference type="GO" id="GO:0035438">
    <property type="term" value="F:cyclic-di-GMP binding"/>
    <property type="evidence" value="ECO:0007669"/>
    <property type="project" value="InterPro"/>
</dbReference>
<protein>
    <recommendedName>
        <fullName evidence="1">PilZ domain-containing protein</fullName>
    </recommendedName>
</protein>
<sequence length="112" mass="12540">MVFDRTESFRHAFGKPPEIRLKFKSGQENAVFGLLLDISPSGARVFVDDEFPGHADTLNISFAIANETINADCLVVWKKEAAGGWIYGLHLSRDAVREMFIADEVKALKEKK</sequence>
<dbReference type="InterPro" id="IPR009875">
    <property type="entry name" value="PilZ_domain"/>
</dbReference>
<comment type="caution">
    <text evidence="2">The sequence shown here is derived from an EMBL/GenBank/DDBJ whole genome shotgun (WGS) entry which is preliminary data.</text>
</comment>
<organism evidence="2 3">
    <name type="scientific">Planococcus koreensis</name>
    <dbReference type="NCBI Taxonomy" id="112331"/>
    <lineage>
        <taxon>Bacteria</taxon>
        <taxon>Bacillati</taxon>
        <taxon>Bacillota</taxon>
        <taxon>Bacilli</taxon>
        <taxon>Bacillales</taxon>
        <taxon>Caryophanaceae</taxon>
        <taxon>Planococcus</taxon>
    </lineage>
</organism>
<reference evidence="2 3" key="1">
    <citation type="submission" date="2020-08" db="EMBL/GenBank/DDBJ databases">
        <title>Genomic Encyclopedia of Type Strains, Phase IV (KMG-IV): sequencing the most valuable type-strain genomes for metagenomic binning, comparative biology and taxonomic classification.</title>
        <authorList>
            <person name="Goeker M."/>
        </authorList>
    </citation>
    <scope>NUCLEOTIDE SEQUENCE [LARGE SCALE GENOMIC DNA]</scope>
    <source>
        <strain evidence="2 3">DSM 15895</strain>
    </source>
</reference>
<evidence type="ECO:0000259" key="1">
    <source>
        <dbReference type="Pfam" id="PF07238"/>
    </source>
</evidence>
<keyword evidence="3" id="KW-1185">Reference proteome</keyword>
<evidence type="ECO:0000313" key="2">
    <source>
        <dbReference type="EMBL" id="MBB5179149.1"/>
    </source>
</evidence>
<dbReference type="SUPFAM" id="SSF141371">
    <property type="entry name" value="PilZ domain-like"/>
    <property type="match status" value="1"/>
</dbReference>
<proteinExistence type="predicted"/>